<sequence length="70" mass="8222">MDEAQLQPLRRRTYEIAEGLVEFPTESIEFEPDGLGRDHRIDKLRKLNHCARHDQIFLEHANNPDILDVV</sequence>
<organism evidence="1">
    <name type="scientific">marine metagenome</name>
    <dbReference type="NCBI Taxonomy" id="408172"/>
    <lineage>
        <taxon>unclassified sequences</taxon>
        <taxon>metagenomes</taxon>
        <taxon>ecological metagenomes</taxon>
    </lineage>
</organism>
<gene>
    <name evidence="1" type="ORF">METZ01_LOCUS298051</name>
</gene>
<dbReference type="AlphaFoldDB" id="A0A382MBW1"/>
<name>A0A382MBW1_9ZZZZ</name>
<reference evidence="1" key="1">
    <citation type="submission" date="2018-05" db="EMBL/GenBank/DDBJ databases">
        <authorList>
            <person name="Lanie J.A."/>
            <person name="Ng W.-L."/>
            <person name="Kazmierczak K.M."/>
            <person name="Andrzejewski T.M."/>
            <person name="Davidsen T.M."/>
            <person name="Wayne K.J."/>
            <person name="Tettelin H."/>
            <person name="Glass J.I."/>
            <person name="Rusch D."/>
            <person name="Podicherti R."/>
            <person name="Tsui H.-C.T."/>
            <person name="Winkler M.E."/>
        </authorList>
    </citation>
    <scope>NUCLEOTIDE SEQUENCE</scope>
</reference>
<proteinExistence type="predicted"/>
<evidence type="ECO:0000313" key="1">
    <source>
        <dbReference type="EMBL" id="SVC45197.1"/>
    </source>
</evidence>
<protein>
    <submittedName>
        <fullName evidence="1">Uncharacterized protein</fullName>
    </submittedName>
</protein>
<accession>A0A382MBW1</accession>
<dbReference type="Gene3D" id="2.60.120.620">
    <property type="entry name" value="q2cbj1_9rhob like domain"/>
    <property type="match status" value="1"/>
</dbReference>
<dbReference type="EMBL" id="UINC01091988">
    <property type="protein sequence ID" value="SVC45197.1"/>
    <property type="molecule type" value="Genomic_DNA"/>
</dbReference>
<feature type="non-terminal residue" evidence="1">
    <location>
        <position position="70"/>
    </location>
</feature>